<protein>
    <submittedName>
        <fullName evidence="1">Uncharacterized protein</fullName>
    </submittedName>
</protein>
<gene>
    <name evidence="1" type="ORF">OCBIM_22006446mg</name>
</gene>
<proteinExistence type="predicted"/>
<dbReference type="AlphaFoldDB" id="A0A0L8HTD9"/>
<accession>A0A0L8HTD9</accession>
<organism evidence="1">
    <name type="scientific">Octopus bimaculoides</name>
    <name type="common">California two-spotted octopus</name>
    <dbReference type="NCBI Taxonomy" id="37653"/>
    <lineage>
        <taxon>Eukaryota</taxon>
        <taxon>Metazoa</taxon>
        <taxon>Spiralia</taxon>
        <taxon>Lophotrochozoa</taxon>
        <taxon>Mollusca</taxon>
        <taxon>Cephalopoda</taxon>
        <taxon>Coleoidea</taxon>
        <taxon>Octopodiformes</taxon>
        <taxon>Octopoda</taxon>
        <taxon>Incirrata</taxon>
        <taxon>Octopodidae</taxon>
        <taxon>Octopus</taxon>
    </lineage>
</organism>
<reference evidence="1" key="1">
    <citation type="submission" date="2015-07" db="EMBL/GenBank/DDBJ databases">
        <title>MeaNS - Measles Nucleotide Surveillance Program.</title>
        <authorList>
            <person name="Tran T."/>
            <person name="Druce J."/>
        </authorList>
    </citation>
    <scope>NUCLEOTIDE SEQUENCE</scope>
    <source>
        <strain evidence="1">UCB-OBI-ISO-001</strain>
        <tissue evidence="1">Gonad</tissue>
    </source>
</reference>
<name>A0A0L8HTD9_OCTBM</name>
<evidence type="ECO:0000313" key="1">
    <source>
        <dbReference type="EMBL" id="KOF92481.1"/>
    </source>
</evidence>
<sequence>MIKNPSFQLQGLMCGGCKLQQNDSLDPHNFCLAKGNPVSTNEGMQSTGGVCDFCQYQAIEKPK</sequence>
<dbReference type="EMBL" id="KQ417320">
    <property type="protein sequence ID" value="KOF92481.1"/>
    <property type="molecule type" value="Genomic_DNA"/>
</dbReference>